<evidence type="ECO:0000256" key="1">
    <source>
        <dbReference type="ARBA" id="ARBA00001933"/>
    </source>
</evidence>
<dbReference type="InterPro" id="IPR015424">
    <property type="entry name" value="PyrdxlP-dep_Trfase"/>
</dbReference>
<accession>A0ABZ0ZWJ8</accession>
<evidence type="ECO:0000313" key="8">
    <source>
        <dbReference type="Proteomes" id="UP001327225"/>
    </source>
</evidence>
<name>A0ABZ0ZWJ8_9ACTN</name>
<evidence type="ECO:0000256" key="3">
    <source>
        <dbReference type="ARBA" id="ARBA00022793"/>
    </source>
</evidence>
<evidence type="ECO:0000313" key="7">
    <source>
        <dbReference type="EMBL" id="WQQ28485.1"/>
    </source>
</evidence>
<dbReference type="EMBL" id="CP141059">
    <property type="protein sequence ID" value="WQQ28485.1"/>
    <property type="molecule type" value="Genomic_DNA"/>
</dbReference>
<reference evidence="8" key="1">
    <citation type="submission" date="2023-12" db="EMBL/GenBank/DDBJ databases">
        <title>Novel species in genus Nocardioides.</title>
        <authorList>
            <person name="Zhou H."/>
        </authorList>
    </citation>
    <scope>NUCLEOTIDE SEQUENCE [LARGE SCALE GENOMIC DNA]</scope>
    <source>
        <strain evidence="8">HM61</strain>
    </source>
</reference>
<dbReference type="InterPro" id="IPR002129">
    <property type="entry name" value="PyrdxlP-dep_de-COase"/>
</dbReference>
<sequence length="452" mass="47466">MDALRIAADAALDYAASVDDRPAFPTPEAIAGLTAFDEPLPETGADVAETLRLLDAAGSPATVATTADRYFGFVIGGVHPAALGAAWLADAWDQNAGLPVMSPVAARLHDVVRRWLVDVLRLPEQTGVVFTTGATVANATCLAAGRDSLLERAGWDVQADGLFGAPPVTVVVGAHRHSTLSKSLGLVGLGRRRVVVVPADDQGRLRAEELPDVSGPVLVCAQAGEVNSGAFDPFDAIADWAADREAWVHVDGAFGLWALADPTRAALVAGLDRADSWATDGHKWLNVTYDCGIAFVREVTALRRTFTAVAGYLPGDEGFETMHHTPQSSQRARQIEVWAVLRALGRTGVAELVQRTCDTAAALADRLRAGGLDVVNDAVLNQVLVRLDDAASTNALVAAVQADGRIWCGATQWHGAPAMRISVSSWKSGPEDAEAVAGVILECATRARAAGR</sequence>
<dbReference type="Pfam" id="PF00282">
    <property type="entry name" value="Pyridoxal_deC"/>
    <property type="match status" value="1"/>
</dbReference>
<comment type="similarity">
    <text evidence="2 6">Belongs to the group II decarboxylase family.</text>
</comment>
<dbReference type="Gene3D" id="3.90.1150.10">
    <property type="entry name" value="Aspartate Aminotransferase, domain 1"/>
    <property type="match status" value="1"/>
</dbReference>
<dbReference type="RefSeq" id="WP_322938521.1">
    <property type="nucleotide sequence ID" value="NZ_CP141059.1"/>
</dbReference>
<keyword evidence="5 6" id="KW-0456">Lyase</keyword>
<organism evidence="7 8">
    <name type="scientific">Nocardioides bizhenqiangii</name>
    <dbReference type="NCBI Taxonomy" id="3095076"/>
    <lineage>
        <taxon>Bacteria</taxon>
        <taxon>Bacillati</taxon>
        <taxon>Actinomycetota</taxon>
        <taxon>Actinomycetes</taxon>
        <taxon>Propionibacteriales</taxon>
        <taxon>Nocardioidaceae</taxon>
        <taxon>Nocardioides</taxon>
    </lineage>
</organism>
<dbReference type="PANTHER" id="PTHR11999">
    <property type="entry name" value="GROUP II PYRIDOXAL-5-PHOSPHATE DECARBOXYLASE"/>
    <property type="match status" value="1"/>
</dbReference>
<dbReference type="Gene3D" id="3.40.640.10">
    <property type="entry name" value="Type I PLP-dependent aspartate aminotransferase-like (Major domain)"/>
    <property type="match status" value="1"/>
</dbReference>
<comment type="cofactor">
    <cofactor evidence="1 6">
        <name>pyridoxal 5'-phosphate</name>
        <dbReference type="ChEBI" id="CHEBI:597326"/>
    </cofactor>
</comment>
<dbReference type="SUPFAM" id="SSF53383">
    <property type="entry name" value="PLP-dependent transferases"/>
    <property type="match status" value="1"/>
</dbReference>
<proteinExistence type="inferred from homology"/>
<evidence type="ECO:0000256" key="4">
    <source>
        <dbReference type="ARBA" id="ARBA00022898"/>
    </source>
</evidence>
<evidence type="ECO:0000256" key="5">
    <source>
        <dbReference type="ARBA" id="ARBA00023239"/>
    </source>
</evidence>
<keyword evidence="3" id="KW-0210">Decarboxylase</keyword>
<dbReference type="InterPro" id="IPR015421">
    <property type="entry name" value="PyrdxlP-dep_Trfase_major"/>
</dbReference>
<gene>
    <name evidence="7" type="ORF">SHK19_09670</name>
</gene>
<keyword evidence="8" id="KW-1185">Reference proteome</keyword>
<evidence type="ECO:0000256" key="6">
    <source>
        <dbReference type="RuleBase" id="RU000382"/>
    </source>
</evidence>
<dbReference type="InterPro" id="IPR010977">
    <property type="entry name" value="Aromatic_deC"/>
</dbReference>
<protein>
    <submittedName>
        <fullName evidence="7">Pyridoxal-dependent decarboxylase</fullName>
    </submittedName>
</protein>
<dbReference type="Proteomes" id="UP001327225">
    <property type="component" value="Chromosome"/>
</dbReference>
<dbReference type="InterPro" id="IPR015422">
    <property type="entry name" value="PyrdxlP-dep_Trfase_small"/>
</dbReference>
<dbReference type="PANTHER" id="PTHR11999:SF70">
    <property type="entry name" value="MIP05841P"/>
    <property type="match status" value="1"/>
</dbReference>
<keyword evidence="4 6" id="KW-0663">Pyridoxal phosphate</keyword>
<evidence type="ECO:0000256" key="2">
    <source>
        <dbReference type="ARBA" id="ARBA00009533"/>
    </source>
</evidence>